<evidence type="ECO:0000256" key="2">
    <source>
        <dbReference type="ARBA" id="ARBA00011245"/>
    </source>
</evidence>
<comment type="caution">
    <text evidence="4">The sequence shown here is derived from an EMBL/GenBank/DDBJ whole genome shotgun (WGS) entry which is preliminary data.</text>
</comment>
<name>A0A2W5F442_9SPHI</name>
<dbReference type="InterPro" id="IPR011013">
    <property type="entry name" value="Gal_mutarotase_sf_dom"/>
</dbReference>
<dbReference type="AlphaFoldDB" id="A0A2W5F442"/>
<dbReference type="GO" id="GO:0033499">
    <property type="term" value="P:galactose catabolic process via UDP-galactose, Leloir pathway"/>
    <property type="evidence" value="ECO:0007669"/>
    <property type="project" value="TreeGrafter"/>
</dbReference>
<evidence type="ECO:0000256" key="1">
    <source>
        <dbReference type="ARBA" id="ARBA00001913"/>
    </source>
</evidence>
<accession>A0A2W5F442</accession>
<dbReference type="GO" id="GO:0030246">
    <property type="term" value="F:carbohydrate binding"/>
    <property type="evidence" value="ECO:0007669"/>
    <property type="project" value="InterPro"/>
</dbReference>
<dbReference type="Gene3D" id="2.70.98.10">
    <property type="match status" value="1"/>
</dbReference>
<protein>
    <submittedName>
        <fullName evidence="4">Aldose 1-epimerase</fullName>
    </submittedName>
</protein>
<dbReference type="Pfam" id="PF01263">
    <property type="entry name" value="Aldose_epim"/>
    <property type="match status" value="1"/>
</dbReference>
<evidence type="ECO:0000256" key="3">
    <source>
        <dbReference type="ARBA" id="ARBA00022837"/>
    </source>
</evidence>
<dbReference type="CDD" id="cd01081">
    <property type="entry name" value="Aldose_epim"/>
    <property type="match status" value="1"/>
</dbReference>
<dbReference type="InterPro" id="IPR014718">
    <property type="entry name" value="GH-type_carb-bd"/>
</dbReference>
<evidence type="ECO:0000313" key="5">
    <source>
        <dbReference type="Proteomes" id="UP000249645"/>
    </source>
</evidence>
<dbReference type="PANTHER" id="PTHR10091:SF0">
    <property type="entry name" value="GALACTOSE MUTAROTASE"/>
    <property type="match status" value="1"/>
</dbReference>
<evidence type="ECO:0000313" key="4">
    <source>
        <dbReference type="EMBL" id="PZP48360.1"/>
    </source>
</evidence>
<comment type="cofactor">
    <cofactor evidence="1">
        <name>Ca(2+)</name>
        <dbReference type="ChEBI" id="CHEBI:29108"/>
    </cofactor>
</comment>
<dbReference type="InterPro" id="IPR008183">
    <property type="entry name" value="Aldose_1/G6P_1-epimerase"/>
</dbReference>
<organism evidence="4 5">
    <name type="scientific">Pseudopedobacter saltans</name>
    <dbReference type="NCBI Taxonomy" id="151895"/>
    <lineage>
        <taxon>Bacteria</taxon>
        <taxon>Pseudomonadati</taxon>
        <taxon>Bacteroidota</taxon>
        <taxon>Sphingobacteriia</taxon>
        <taxon>Sphingobacteriales</taxon>
        <taxon>Sphingobacteriaceae</taxon>
        <taxon>Pseudopedobacter</taxon>
    </lineage>
</organism>
<gene>
    <name evidence="4" type="ORF">DI598_10000</name>
</gene>
<dbReference type="GO" id="GO:0006006">
    <property type="term" value="P:glucose metabolic process"/>
    <property type="evidence" value="ECO:0007669"/>
    <property type="project" value="TreeGrafter"/>
</dbReference>
<dbReference type="Proteomes" id="UP000249645">
    <property type="component" value="Unassembled WGS sequence"/>
</dbReference>
<dbReference type="GO" id="GO:0004034">
    <property type="term" value="F:aldose 1-epimerase activity"/>
    <property type="evidence" value="ECO:0007669"/>
    <property type="project" value="TreeGrafter"/>
</dbReference>
<sequence length="316" mass="36045">MSFKINSIGEKDNLKLRLENESNGTYVEVFALGAVLNEYAIKSGNSVFNCIDAYKDPNELKTIITERFQGAKLSPFVCRLTEGTFSFNGKQYHTGKHFDGKSAIHGLVYDELFELDHQEVTDDRASITLVRNVKADQYGFPFLYTIKIIYILKSNDIVDIETIITNEGNETMPLNDGWHPYFRLDDRIDNTLLKFRSKQMAIFNSSLLPTGEFKDYDEFAEFKTINSTELDNSFTIDALDSPALELESKSKKLKLSVYPKEGYPILQIYIPPTRNSIAVENLTSLPDSFNNKIGLLQLEPNETKHFVTSYHLQKLS</sequence>
<keyword evidence="3" id="KW-0106">Calcium</keyword>
<dbReference type="EMBL" id="QFOI01000163">
    <property type="protein sequence ID" value="PZP48360.1"/>
    <property type="molecule type" value="Genomic_DNA"/>
</dbReference>
<dbReference type="PANTHER" id="PTHR10091">
    <property type="entry name" value="ALDOSE-1-EPIMERASE"/>
    <property type="match status" value="1"/>
</dbReference>
<reference evidence="4 5" key="1">
    <citation type="submission" date="2017-11" db="EMBL/GenBank/DDBJ databases">
        <title>Infants hospitalized years apart are colonized by the same room-sourced microbial strains.</title>
        <authorList>
            <person name="Brooks B."/>
            <person name="Olm M.R."/>
            <person name="Firek B.A."/>
            <person name="Baker R."/>
            <person name="Thomas B.C."/>
            <person name="Morowitz M.J."/>
            <person name="Banfield J.F."/>
        </authorList>
    </citation>
    <scope>NUCLEOTIDE SEQUENCE [LARGE SCALE GENOMIC DNA]</scope>
    <source>
        <strain evidence="4">S2_009_000_R2_76</strain>
    </source>
</reference>
<dbReference type="SUPFAM" id="SSF74650">
    <property type="entry name" value="Galactose mutarotase-like"/>
    <property type="match status" value="1"/>
</dbReference>
<proteinExistence type="predicted"/>
<comment type="subunit">
    <text evidence="2">Monomer.</text>
</comment>